<organism evidence="1 2">
    <name type="scientific">Cucumis melo var. makuwa</name>
    <name type="common">Oriental melon</name>
    <dbReference type="NCBI Taxonomy" id="1194695"/>
    <lineage>
        <taxon>Eukaryota</taxon>
        <taxon>Viridiplantae</taxon>
        <taxon>Streptophyta</taxon>
        <taxon>Embryophyta</taxon>
        <taxon>Tracheophyta</taxon>
        <taxon>Spermatophyta</taxon>
        <taxon>Magnoliopsida</taxon>
        <taxon>eudicotyledons</taxon>
        <taxon>Gunneridae</taxon>
        <taxon>Pentapetalae</taxon>
        <taxon>rosids</taxon>
        <taxon>fabids</taxon>
        <taxon>Cucurbitales</taxon>
        <taxon>Cucurbitaceae</taxon>
        <taxon>Benincaseae</taxon>
        <taxon>Cucumis</taxon>
    </lineage>
</organism>
<evidence type="ECO:0000313" key="2">
    <source>
        <dbReference type="Proteomes" id="UP000321947"/>
    </source>
</evidence>
<comment type="caution">
    <text evidence="1">The sequence shown here is derived from an EMBL/GenBank/DDBJ whole genome shotgun (WGS) entry which is preliminary data.</text>
</comment>
<protein>
    <submittedName>
        <fullName evidence="1">Putative DNA helicase MCM9 isoform X4</fullName>
    </submittedName>
</protein>
<accession>A0A5D3C6I7</accession>
<dbReference type="AlphaFoldDB" id="A0A5D3C6I7"/>
<name>A0A5D3C6I7_CUCMM</name>
<dbReference type="EMBL" id="SSTD01013385">
    <property type="protein sequence ID" value="TYK06912.1"/>
    <property type="molecule type" value="Genomic_DNA"/>
</dbReference>
<sequence>MDDDPPLARLLFSRPTDYLRIFDDAAVWAHMIILGDSKGSMNGVKKDFIHVRINVTGSPLEFPETFPSIGSVRVKHHGVLLTLKGTVIRSGAIKMYEGERWYICRKCKHK</sequence>
<keyword evidence="1" id="KW-0547">Nucleotide-binding</keyword>
<evidence type="ECO:0000313" key="1">
    <source>
        <dbReference type="EMBL" id="TYK06912.1"/>
    </source>
</evidence>
<gene>
    <name evidence="1" type="ORF">E5676_scaffold13G002200</name>
</gene>
<proteinExistence type="predicted"/>
<dbReference type="Proteomes" id="UP000321947">
    <property type="component" value="Unassembled WGS sequence"/>
</dbReference>
<keyword evidence="1" id="KW-0067">ATP-binding</keyword>
<dbReference type="InterPro" id="IPR012340">
    <property type="entry name" value="NA-bd_OB-fold"/>
</dbReference>
<keyword evidence="1" id="KW-0347">Helicase</keyword>
<reference evidence="1 2" key="1">
    <citation type="submission" date="2019-08" db="EMBL/GenBank/DDBJ databases">
        <title>Draft genome sequences of two oriental melons (Cucumis melo L. var makuwa).</title>
        <authorList>
            <person name="Kwon S.-Y."/>
        </authorList>
    </citation>
    <scope>NUCLEOTIDE SEQUENCE [LARGE SCALE GENOMIC DNA]</scope>
    <source>
        <strain evidence="2">cv. Chang Bougi</strain>
        <tissue evidence="1">Leaf</tissue>
    </source>
</reference>
<dbReference type="SUPFAM" id="SSF50249">
    <property type="entry name" value="Nucleic acid-binding proteins"/>
    <property type="match status" value="1"/>
</dbReference>
<dbReference type="GO" id="GO:0004386">
    <property type="term" value="F:helicase activity"/>
    <property type="evidence" value="ECO:0007669"/>
    <property type="project" value="UniProtKB-KW"/>
</dbReference>
<keyword evidence="1" id="KW-0378">Hydrolase</keyword>